<evidence type="ECO:0000313" key="2">
    <source>
        <dbReference type="Proteomes" id="UP000238081"/>
    </source>
</evidence>
<dbReference type="Pfam" id="PF00805">
    <property type="entry name" value="Pentapeptide"/>
    <property type="match status" value="1"/>
</dbReference>
<accession>A0A2S7F8F1</accession>
<dbReference type="Gene3D" id="2.160.20.80">
    <property type="entry name" value="E3 ubiquitin-protein ligase SopA"/>
    <property type="match status" value="1"/>
</dbReference>
<evidence type="ECO:0008006" key="3">
    <source>
        <dbReference type="Google" id="ProtNLM"/>
    </source>
</evidence>
<sequence length="282" mass="31865">MKYTIDELYSKELKCNCENCFGLCCTALFFSACDGFPQNKDAGKPCINLKQDFTCSIHNTLLKKGLKGCISYECFGAGQKIAQKTFNKISWRKDPQSASKMFDTFLIIRQIHEMLWYLVQSYTLEKNNKISSQIESLIDDTIKVSLWDVDKLLNLDLESYRDKVNVYLKATSETIRKKFKISSSKSLSTSKKQIQGKNFLGKDLTKYNLCGADFRGALLIASNLSYSDLSGADFIGADLRDTDLSSSDLSRSIFLTQAQINSAKGDLKTKLPPMIVRPSYWI</sequence>
<comment type="caution">
    <text evidence="1">The sequence shown here is derived from an EMBL/GenBank/DDBJ whole genome shotgun (WGS) entry which is preliminary data.</text>
</comment>
<dbReference type="PANTHER" id="PTHR14136">
    <property type="entry name" value="BTB_POZ DOMAIN-CONTAINING PROTEIN KCTD9"/>
    <property type="match status" value="1"/>
</dbReference>
<name>A0A2S7F8F1_CLOBU</name>
<dbReference type="InterPro" id="IPR051082">
    <property type="entry name" value="Pentapeptide-BTB/POZ_domain"/>
</dbReference>
<dbReference type="Proteomes" id="UP000238081">
    <property type="component" value="Unassembled WGS sequence"/>
</dbReference>
<dbReference type="EMBL" id="LRDH01000120">
    <property type="protein sequence ID" value="PPV13467.1"/>
    <property type="molecule type" value="Genomic_DNA"/>
</dbReference>
<reference evidence="1 2" key="1">
    <citation type="submission" date="2016-01" db="EMBL/GenBank/DDBJ databases">
        <title>Characterization of the Clostridium difficile lineages that are prevalent in Hong Kong and China.</title>
        <authorList>
            <person name="Kwok J.S.-L."/>
            <person name="Lam W.-Y."/>
            <person name="Ip M."/>
            <person name="Chan T.-F."/>
            <person name="Hawkey P.M."/>
            <person name="Tsui S.K.-W."/>
        </authorList>
    </citation>
    <scope>NUCLEOTIDE SEQUENCE [LARGE SCALE GENOMIC DNA]</scope>
    <source>
        <strain evidence="1 2">300064</strain>
    </source>
</reference>
<evidence type="ECO:0000313" key="1">
    <source>
        <dbReference type="EMBL" id="PPV13467.1"/>
    </source>
</evidence>
<gene>
    <name evidence="1" type="ORF">AWN73_16100</name>
</gene>
<dbReference type="RefSeq" id="WP_027634882.1">
    <property type="nucleotide sequence ID" value="NZ_CACRTU010000016.1"/>
</dbReference>
<dbReference type="SUPFAM" id="SSF141571">
    <property type="entry name" value="Pentapeptide repeat-like"/>
    <property type="match status" value="1"/>
</dbReference>
<organism evidence="1 2">
    <name type="scientific">Clostridium butyricum</name>
    <dbReference type="NCBI Taxonomy" id="1492"/>
    <lineage>
        <taxon>Bacteria</taxon>
        <taxon>Bacillati</taxon>
        <taxon>Bacillota</taxon>
        <taxon>Clostridia</taxon>
        <taxon>Eubacteriales</taxon>
        <taxon>Clostridiaceae</taxon>
        <taxon>Clostridium</taxon>
    </lineage>
</organism>
<proteinExistence type="predicted"/>
<dbReference type="PROSITE" id="PS51257">
    <property type="entry name" value="PROKAR_LIPOPROTEIN"/>
    <property type="match status" value="1"/>
</dbReference>
<dbReference type="PANTHER" id="PTHR14136:SF17">
    <property type="entry name" value="BTB_POZ DOMAIN-CONTAINING PROTEIN KCTD9"/>
    <property type="match status" value="1"/>
</dbReference>
<dbReference type="InterPro" id="IPR001646">
    <property type="entry name" value="5peptide_repeat"/>
</dbReference>
<dbReference type="AlphaFoldDB" id="A0A2S7F8F1"/>
<protein>
    <recommendedName>
        <fullName evidence="3">Pentapeptide repeat-containing protein</fullName>
    </recommendedName>
</protein>